<dbReference type="PROSITE" id="PS50011">
    <property type="entry name" value="PROTEIN_KINASE_DOM"/>
    <property type="match status" value="1"/>
</dbReference>
<dbReference type="InterPro" id="IPR011009">
    <property type="entry name" value="Kinase-like_dom_sf"/>
</dbReference>
<evidence type="ECO:0000256" key="1">
    <source>
        <dbReference type="SAM" id="MobiDB-lite"/>
    </source>
</evidence>
<feature type="compositionally biased region" description="Low complexity" evidence="1">
    <location>
        <begin position="451"/>
        <end position="473"/>
    </location>
</feature>
<evidence type="ECO:0000259" key="2">
    <source>
        <dbReference type="PROSITE" id="PS50011"/>
    </source>
</evidence>
<gene>
    <name evidence="3" type="ORF">C2G38_2042445</name>
</gene>
<dbReference type="SUPFAM" id="SSF56112">
    <property type="entry name" value="Protein kinase-like (PK-like)"/>
    <property type="match status" value="1"/>
</dbReference>
<comment type="caution">
    <text evidence="3">The sequence shown here is derived from an EMBL/GenBank/DDBJ whole genome shotgun (WGS) entry which is preliminary data.</text>
</comment>
<dbReference type="InterPro" id="IPR051681">
    <property type="entry name" value="Ser/Thr_Kinases-Pseudokinases"/>
</dbReference>
<dbReference type="STRING" id="44941.A0A397UN92"/>
<dbReference type="EMBL" id="QKWP01001104">
    <property type="protein sequence ID" value="RIB11702.1"/>
    <property type="molecule type" value="Genomic_DNA"/>
</dbReference>
<keyword evidence="3" id="KW-0808">Transferase</keyword>
<keyword evidence="4" id="KW-1185">Reference proteome</keyword>
<dbReference type="PANTHER" id="PTHR44329">
    <property type="entry name" value="SERINE/THREONINE-PROTEIN KINASE TNNI3K-RELATED"/>
    <property type="match status" value="1"/>
</dbReference>
<dbReference type="Proteomes" id="UP000266673">
    <property type="component" value="Unassembled WGS sequence"/>
</dbReference>
<dbReference type="Pfam" id="PF00069">
    <property type="entry name" value="Pkinase"/>
    <property type="match status" value="1"/>
</dbReference>
<evidence type="ECO:0000313" key="3">
    <source>
        <dbReference type="EMBL" id="RIB11702.1"/>
    </source>
</evidence>
<dbReference type="AlphaFoldDB" id="A0A397UN92"/>
<dbReference type="GO" id="GO:0004674">
    <property type="term" value="F:protein serine/threonine kinase activity"/>
    <property type="evidence" value="ECO:0007669"/>
    <property type="project" value="TreeGrafter"/>
</dbReference>
<feature type="region of interest" description="Disordered" evidence="1">
    <location>
        <begin position="439"/>
        <end position="489"/>
    </location>
</feature>
<dbReference type="GO" id="GO:0005524">
    <property type="term" value="F:ATP binding"/>
    <property type="evidence" value="ECO:0007669"/>
    <property type="project" value="InterPro"/>
</dbReference>
<organism evidence="3 4">
    <name type="scientific">Gigaspora rosea</name>
    <dbReference type="NCBI Taxonomy" id="44941"/>
    <lineage>
        <taxon>Eukaryota</taxon>
        <taxon>Fungi</taxon>
        <taxon>Fungi incertae sedis</taxon>
        <taxon>Mucoromycota</taxon>
        <taxon>Glomeromycotina</taxon>
        <taxon>Glomeromycetes</taxon>
        <taxon>Diversisporales</taxon>
        <taxon>Gigasporaceae</taxon>
        <taxon>Gigaspora</taxon>
    </lineage>
</organism>
<name>A0A397UN92_9GLOM</name>
<dbReference type="Gene3D" id="1.10.510.10">
    <property type="entry name" value="Transferase(Phosphotransferase) domain 1"/>
    <property type="match status" value="1"/>
</dbReference>
<feature type="domain" description="Protein kinase" evidence="2">
    <location>
        <begin position="114"/>
        <end position="366"/>
    </location>
</feature>
<sequence>MTNEAGKKAKDGLMIYIVTKEAGVAVPSNAFKPVNPKLPIRSNTLPTTKVSKCPKCGEPRKTIGWCKPCDTVKLRSQFDKWTSGNEYLDSYIRETQINANTPYDFIRWIPYENFTDVEFVARGGMGAVYSANSESWGKVALKFLDNSENLTKDFLDELRAYHRCNLGSGIVDCYGVSKDPKNGSYVIVMRYAEHGNLRRYLSNCFTDLSWDEKIVLFDRIGKALKGIHDNGLVHRDFHSGNILRHEKLVYITDLGMCRPANEDSSSNRYGVLPYVAPEVLRGDPYTPAADIYSLGMIMWEMSSNEPPYSDRAHDYKLAEEICLGLRPPIVSGTPKGYVTAMLRCWDCDPLKRATIAELLNMSYKWRYQSEGKAPFQGPTKGKKVKTGHVKSVLTNANIVHPQAFYTSRLLHYPNLPVPRNSDHYTFFDSTTGEIHMIVRKQSSSKKDSETPEISSSPTFTEEPEEFSSSFIPSDKGKERVMEESRPRVARRHSVARSMTMSTGRVVDKEMIEKIRAERKKLSDYRTSNPIINDHRTSNPMMNDLHRQMKFMTIHGNFEIIIS</sequence>
<protein>
    <submittedName>
        <fullName evidence="3">Kinase-like domain-containing protein</fullName>
    </submittedName>
</protein>
<accession>A0A397UN92</accession>
<dbReference type="OrthoDB" id="6718656at2759"/>
<reference evidence="3 4" key="1">
    <citation type="submission" date="2018-06" db="EMBL/GenBank/DDBJ databases">
        <title>Comparative genomics reveals the genomic features of Rhizophagus irregularis, R. cerebriforme, R. diaphanum and Gigaspora rosea, and their symbiotic lifestyle signature.</title>
        <authorList>
            <person name="Morin E."/>
            <person name="San Clemente H."/>
            <person name="Chen E.C.H."/>
            <person name="De La Providencia I."/>
            <person name="Hainaut M."/>
            <person name="Kuo A."/>
            <person name="Kohler A."/>
            <person name="Murat C."/>
            <person name="Tang N."/>
            <person name="Roy S."/>
            <person name="Loubradou J."/>
            <person name="Henrissat B."/>
            <person name="Grigoriev I.V."/>
            <person name="Corradi N."/>
            <person name="Roux C."/>
            <person name="Martin F.M."/>
        </authorList>
    </citation>
    <scope>NUCLEOTIDE SEQUENCE [LARGE SCALE GENOMIC DNA]</scope>
    <source>
        <strain evidence="3 4">DAOM 194757</strain>
    </source>
</reference>
<proteinExistence type="predicted"/>
<keyword evidence="3" id="KW-0418">Kinase</keyword>
<evidence type="ECO:0000313" key="4">
    <source>
        <dbReference type="Proteomes" id="UP000266673"/>
    </source>
</evidence>
<dbReference type="InterPro" id="IPR000719">
    <property type="entry name" value="Prot_kinase_dom"/>
</dbReference>
<feature type="compositionally biased region" description="Basic and acidic residues" evidence="1">
    <location>
        <begin position="474"/>
        <end position="486"/>
    </location>
</feature>